<dbReference type="SUPFAM" id="SSF52172">
    <property type="entry name" value="CheY-like"/>
    <property type="match status" value="1"/>
</dbReference>
<evidence type="ECO:0000256" key="4">
    <source>
        <dbReference type="PROSITE-ProRule" id="PRU00169"/>
    </source>
</evidence>
<feature type="transmembrane region" description="Helical" evidence="5">
    <location>
        <begin position="29"/>
        <end position="46"/>
    </location>
</feature>
<dbReference type="InterPro" id="IPR001789">
    <property type="entry name" value="Sig_transdc_resp-reg_receiver"/>
</dbReference>
<keyword evidence="9" id="KW-1185">Reference proteome</keyword>
<keyword evidence="5" id="KW-0812">Transmembrane</keyword>
<dbReference type="InterPro" id="IPR004358">
    <property type="entry name" value="Sig_transdc_His_kin-like_C"/>
</dbReference>
<keyword evidence="8" id="KW-0547">Nucleotide-binding</keyword>
<feature type="domain" description="Response regulatory" evidence="7">
    <location>
        <begin position="656"/>
        <end position="772"/>
    </location>
</feature>
<dbReference type="Gene3D" id="3.40.50.2300">
    <property type="match status" value="1"/>
</dbReference>
<sequence length="773" mass="83088">MGLQGHSLTDSAITPGPLARSGARILRRVGAVLALAALCLAVSLMVPQRALALGSLTMAITLLIAAGAAALAVGLHGHRQRQALTLIGTWVENDVLPTFVTDRDGAIASRNRAGARIAAEAVTLAGALEKSIANPGAVLFRVQSKAMAAGHAAEDVVSRRGHTRISAHMLDHGAMLWRIEDLADRVVSARGSVALPLLTVGRSGTVLSMNDAARRLVGDRCRALEQIFPELPLRPGHVQTVTAADWPVQRLIAQTEGLAGRREIYLLPPPAGLQPEVPRAEFLDHLPVALLRLDARGQVLMANRMALTLLDRETCTDVPLSSLMEGLGRSISDWLADAVAGRLTQTSEFLRLTRPDRDVFVQVSLHRTGADDEAALVAVLSDATEFKALEAQFVQSQKMQAIGELAGGVAHDFNNLLTAISGHCDLMLLRHDQGDPDFADLMQINQNANRAAALVGQLLAFSRKQTLRPEVLDMRNTLADLTHLLNRLVGERVTLSLTHDPALRAIRADKRQLEQVLVNLVVNARDAMPEGGEIRIETETVHLDTPMTRDRATVPPGAYVAIRVTDDGVGMEEDVRKKVFEPFFTTKGVGQGTGLGLSTAYGIVKQSGGFIFVDSTLGQGSCFTLYLPCHADAKTLMPAAPVPADAMASAKPAEGVVLLVEDEAPVRAFAARALRLRGYTVIEADSAEAALDLLRDRDLAVDVFVTDVVMPGRDGPSWVKEALRERPSVQVVFVSGYAEESFGEAQKELPNSVFLPKPFSLADLTETVHRQLH</sequence>
<dbReference type="Pfam" id="PF00512">
    <property type="entry name" value="HisKA"/>
    <property type="match status" value="1"/>
</dbReference>
<comment type="caution">
    <text evidence="8">The sequence shown here is derived from an EMBL/GenBank/DDBJ whole genome shotgun (WGS) entry which is preliminary data.</text>
</comment>
<dbReference type="SMART" id="SM00388">
    <property type="entry name" value="HisKA"/>
    <property type="match status" value="1"/>
</dbReference>
<dbReference type="PROSITE" id="PS50110">
    <property type="entry name" value="RESPONSE_REGULATORY"/>
    <property type="match status" value="1"/>
</dbReference>
<dbReference type="PANTHER" id="PTHR43065">
    <property type="entry name" value="SENSOR HISTIDINE KINASE"/>
    <property type="match status" value="1"/>
</dbReference>
<dbReference type="SUPFAM" id="SSF55785">
    <property type="entry name" value="PYP-like sensor domain (PAS domain)"/>
    <property type="match status" value="1"/>
</dbReference>
<dbReference type="Gene3D" id="3.30.450.20">
    <property type="entry name" value="PAS domain"/>
    <property type="match status" value="1"/>
</dbReference>
<evidence type="ECO:0000259" key="7">
    <source>
        <dbReference type="PROSITE" id="PS50110"/>
    </source>
</evidence>
<dbReference type="Pfam" id="PF02518">
    <property type="entry name" value="HATPase_c"/>
    <property type="match status" value="1"/>
</dbReference>
<dbReference type="Proteomes" id="UP001597186">
    <property type="component" value="Unassembled WGS sequence"/>
</dbReference>
<dbReference type="SUPFAM" id="SSF55874">
    <property type="entry name" value="ATPase domain of HSP90 chaperone/DNA topoisomerase II/histidine kinase"/>
    <property type="match status" value="1"/>
</dbReference>
<dbReference type="Pfam" id="PF08448">
    <property type="entry name" value="PAS_4"/>
    <property type="match status" value="1"/>
</dbReference>
<keyword evidence="5" id="KW-1133">Transmembrane helix</keyword>
<dbReference type="InterPro" id="IPR036890">
    <property type="entry name" value="HATPase_C_sf"/>
</dbReference>
<dbReference type="GO" id="GO:0005524">
    <property type="term" value="F:ATP binding"/>
    <property type="evidence" value="ECO:0007669"/>
    <property type="project" value="UniProtKB-KW"/>
</dbReference>
<evidence type="ECO:0000313" key="9">
    <source>
        <dbReference type="Proteomes" id="UP001597186"/>
    </source>
</evidence>
<dbReference type="PANTHER" id="PTHR43065:SF42">
    <property type="entry name" value="TWO-COMPONENT SENSOR PPRA"/>
    <property type="match status" value="1"/>
</dbReference>
<keyword evidence="8" id="KW-0067">ATP-binding</keyword>
<comment type="catalytic activity">
    <reaction evidence="1">
        <text>ATP + protein L-histidine = ADP + protein N-phospho-L-histidine.</text>
        <dbReference type="EC" id="2.7.13.3"/>
    </reaction>
</comment>
<evidence type="ECO:0000256" key="1">
    <source>
        <dbReference type="ARBA" id="ARBA00000085"/>
    </source>
</evidence>
<evidence type="ECO:0000256" key="2">
    <source>
        <dbReference type="ARBA" id="ARBA00012438"/>
    </source>
</evidence>
<dbReference type="InterPro" id="IPR011006">
    <property type="entry name" value="CheY-like_superfamily"/>
</dbReference>
<dbReference type="EC" id="2.7.13.3" evidence="2"/>
<dbReference type="SMART" id="SM00387">
    <property type="entry name" value="HATPase_c"/>
    <property type="match status" value="1"/>
</dbReference>
<name>A0ABW4EK49_9RHOB</name>
<feature type="domain" description="Histidine kinase" evidence="6">
    <location>
        <begin position="408"/>
        <end position="631"/>
    </location>
</feature>
<dbReference type="PROSITE" id="PS50109">
    <property type="entry name" value="HIS_KIN"/>
    <property type="match status" value="1"/>
</dbReference>
<gene>
    <name evidence="8" type="ORF">ACFTOW_18115</name>
</gene>
<dbReference type="CDD" id="cd00082">
    <property type="entry name" value="HisKA"/>
    <property type="match status" value="1"/>
</dbReference>
<feature type="transmembrane region" description="Helical" evidence="5">
    <location>
        <begin position="52"/>
        <end position="75"/>
    </location>
</feature>
<keyword evidence="5" id="KW-0472">Membrane</keyword>
<evidence type="ECO:0000259" key="6">
    <source>
        <dbReference type="PROSITE" id="PS50109"/>
    </source>
</evidence>
<dbReference type="Pfam" id="PF00072">
    <property type="entry name" value="Response_reg"/>
    <property type="match status" value="1"/>
</dbReference>
<dbReference type="SMART" id="SM00448">
    <property type="entry name" value="REC"/>
    <property type="match status" value="1"/>
</dbReference>
<evidence type="ECO:0000256" key="5">
    <source>
        <dbReference type="SAM" id="Phobius"/>
    </source>
</evidence>
<feature type="modified residue" description="4-aspartylphosphate" evidence="4">
    <location>
        <position position="707"/>
    </location>
</feature>
<dbReference type="SUPFAM" id="SSF47384">
    <property type="entry name" value="Homodimeric domain of signal transducing histidine kinase"/>
    <property type="match status" value="1"/>
</dbReference>
<dbReference type="InterPro" id="IPR036097">
    <property type="entry name" value="HisK_dim/P_sf"/>
</dbReference>
<dbReference type="Gene3D" id="1.10.287.130">
    <property type="match status" value="1"/>
</dbReference>
<dbReference type="Gene3D" id="3.30.565.10">
    <property type="entry name" value="Histidine kinase-like ATPase, C-terminal domain"/>
    <property type="match status" value="1"/>
</dbReference>
<proteinExistence type="predicted"/>
<keyword evidence="3 4" id="KW-0597">Phosphoprotein</keyword>
<dbReference type="InterPro" id="IPR005467">
    <property type="entry name" value="His_kinase_dom"/>
</dbReference>
<dbReference type="InterPro" id="IPR035965">
    <property type="entry name" value="PAS-like_dom_sf"/>
</dbReference>
<dbReference type="PRINTS" id="PR00344">
    <property type="entry name" value="BCTRLSENSOR"/>
</dbReference>
<accession>A0ABW4EK49</accession>
<organism evidence="8 9">
    <name type="scientific">Lacimonas salitolerans</name>
    <dbReference type="NCBI Taxonomy" id="1323750"/>
    <lineage>
        <taxon>Bacteria</taxon>
        <taxon>Pseudomonadati</taxon>
        <taxon>Pseudomonadota</taxon>
        <taxon>Alphaproteobacteria</taxon>
        <taxon>Rhodobacterales</taxon>
        <taxon>Paracoccaceae</taxon>
        <taxon>Lacimonas</taxon>
    </lineage>
</organism>
<protein>
    <recommendedName>
        <fullName evidence="2">histidine kinase</fullName>
        <ecNumber evidence="2">2.7.13.3</ecNumber>
    </recommendedName>
</protein>
<dbReference type="EMBL" id="JBHUDD010000156">
    <property type="protein sequence ID" value="MFD1511300.1"/>
    <property type="molecule type" value="Genomic_DNA"/>
</dbReference>
<dbReference type="InterPro" id="IPR013656">
    <property type="entry name" value="PAS_4"/>
</dbReference>
<dbReference type="InterPro" id="IPR003661">
    <property type="entry name" value="HisK_dim/P_dom"/>
</dbReference>
<evidence type="ECO:0000256" key="3">
    <source>
        <dbReference type="ARBA" id="ARBA00022553"/>
    </source>
</evidence>
<reference evidence="9" key="1">
    <citation type="journal article" date="2019" name="Int. J. Syst. Evol. Microbiol.">
        <title>The Global Catalogue of Microorganisms (GCM) 10K type strain sequencing project: providing services to taxonomists for standard genome sequencing and annotation.</title>
        <authorList>
            <consortium name="The Broad Institute Genomics Platform"/>
            <consortium name="The Broad Institute Genome Sequencing Center for Infectious Disease"/>
            <person name="Wu L."/>
            <person name="Ma J."/>
        </authorList>
    </citation>
    <scope>NUCLEOTIDE SEQUENCE [LARGE SCALE GENOMIC DNA]</scope>
    <source>
        <strain evidence="9">CGMCC 1.12477</strain>
    </source>
</reference>
<evidence type="ECO:0000313" key="8">
    <source>
        <dbReference type="EMBL" id="MFD1511300.1"/>
    </source>
</evidence>
<dbReference type="InterPro" id="IPR003594">
    <property type="entry name" value="HATPase_dom"/>
</dbReference>